<feature type="transmembrane region" description="Helical" evidence="1">
    <location>
        <begin position="264"/>
        <end position="284"/>
    </location>
</feature>
<proteinExistence type="predicted"/>
<keyword evidence="4" id="KW-1185">Reference proteome</keyword>
<protein>
    <submittedName>
        <fullName evidence="3">BlaR1 peptidase M56</fullName>
    </submittedName>
</protein>
<sequence>MIAYIIRSFLCGLALLLLHKGLLQGEKCYRFNRFYLLFSMVAMLVIPMIRIDMSESLPAPVLPALQYVSVPEQAAVALATGDIPSYSLPLWKMFYLLISALLLIRFVHNLVRLLKQVARLEKATYRNRSVLLLPDGSGNYTFLHHIFISRSDYENREQESRIIDHEIIHAEQKHSWDILFTELLLVCCWFNPLLILYKKRIQLNHEFLADDAVKGNGSDSFSYQYLVLAKAGAHASVNMTSSFHYTATKKRLIMMNRSSSLRKFVLKLAVLLPALTIVITGITAEAPAKLFPADIASLTGISVATERNTPQSLIGEMLLIRNRYMAAPPAVRSLYTVTAADRQRLETIFLQLSPAEQATAPVRFLASFVPPGKIIPTADQLDKWKDAAVYGVWIDGKKVSNETLSDYTPSDFSHYAGSKLSGTAQKNNAYTVQLNLMTNAYYQEFREKRLKNKRSSMMFVFPRQGKTPVMIGVA</sequence>
<name>A0A1T4NN08_9BACT</name>
<dbReference type="InterPro" id="IPR008756">
    <property type="entry name" value="Peptidase_M56"/>
</dbReference>
<dbReference type="OrthoDB" id="1522859at2"/>
<organism evidence="3 4">
    <name type="scientific">Sediminibacterium ginsengisoli</name>
    <dbReference type="NCBI Taxonomy" id="413434"/>
    <lineage>
        <taxon>Bacteria</taxon>
        <taxon>Pseudomonadati</taxon>
        <taxon>Bacteroidota</taxon>
        <taxon>Chitinophagia</taxon>
        <taxon>Chitinophagales</taxon>
        <taxon>Chitinophagaceae</taxon>
        <taxon>Sediminibacterium</taxon>
    </lineage>
</organism>
<feature type="transmembrane region" description="Helical" evidence="1">
    <location>
        <begin position="35"/>
        <end position="51"/>
    </location>
</feature>
<accession>A0A1T4NN08</accession>
<evidence type="ECO:0000256" key="1">
    <source>
        <dbReference type="SAM" id="Phobius"/>
    </source>
</evidence>
<feature type="transmembrane region" description="Helical" evidence="1">
    <location>
        <begin position="178"/>
        <end position="197"/>
    </location>
</feature>
<dbReference type="EMBL" id="FUWH01000004">
    <property type="protein sequence ID" value="SJZ80128.1"/>
    <property type="molecule type" value="Genomic_DNA"/>
</dbReference>
<reference evidence="3 4" key="1">
    <citation type="submission" date="2017-02" db="EMBL/GenBank/DDBJ databases">
        <authorList>
            <person name="Peterson S.W."/>
        </authorList>
    </citation>
    <scope>NUCLEOTIDE SEQUENCE [LARGE SCALE GENOMIC DNA]</scope>
    <source>
        <strain evidence="3 4">DSM 22335</strain>
    </source>
</reference>
<evidence type="ECO:0000313" key="3">
    <source>
        <dbReference type="EMBL" id="SJZ80128.1"/>
    </source>
</evidence>
<gene>
    <name evidence="3" type="ORF">SAMN04488132_104312</name>
</gene>
<keyword evidence="1" id="KW-0472">Membrane</keyword>
<dbReference type="STRING" id="413434.SAMN04488132_104312"/>
<evidence type="ECO:0000259" key="2">
    <source>
        <dbReference type="Pfam" id="PF05569"/>
    </source>
</evidence>
<keyword evidence="1" id="KW-1133">Transmembrane helix</keyword>
<evidence type="ECO:0000313" key="4">
    <source>
        <dbReference type="Proteomes" id="UP000190888"/>
    </source>
</evidence>
<feature type="domain" description="Peptidase M56" evidence="2">
    <location>
        <begin position="153"/>
        <end position="214"/>
    </location>
</feature>
<dbReference type="Pfam" id="PF05569">
    <property type="entry name" value="Peptidase_M56"/>
    <property type="match status" value="1"/>
</dbReference>
<dbReference type="Proteomes" id="UP000190888">
    <property type="component" value="Unassembled WGS sequence"/>
</dbReference>
<dbReference type="AlphaFoldDB" id="A0A1T4NN08"/>
<keyword evidence="1" id="KW-0812">Transmembrane</keyword>
<feature type="transmembrane region" description="Helical" evidence="1">
    <location>
        <begin position="93"/>
        <end position="111"/>
    </location>
</feature>
<dbReference type="RefSeq" id="WP_078831273.1">
    <property type="nucleotide sequence ID" value="NZ_FUWH01000004.1"/>
</dbReference>